<dbReference type="InterPro" id="IPR050742">
    <property type="entry name" value="Helicase_Restrict-Modif_Enz"/>
</dbReference>
<dbReference type="PROSITE" id="PS51194">
    <property type="entry name" value="HELICASE_CTER"/>
    <property type="match status" value="1"/>
</dbReference>
<dbReference type="AlphaFoldDB" id="A0A385DLT8"/>
<dbReference type="KEGG" id="sky:D0C37_00025"/>
<dbReference type="InterPro" id="IPR006935">
    <property type="entry name" value="Helicase/UvrB_N"/>
</dbReference>
<dbReference type="Gene3D" id="3.40.50.300">
    <property type="entry name" value="P-loop containing nucleotide triphosphate hydrolases"/>
    <property type="match status" value="2"/>
</dbReference>
<dbReference type="GO" id="GO:0016787">
    <property type="term" value="F:hydrolase activity"/>
    <property type="evidence" value="ECO:0007669"/>
    <property type="project" value="InterPro"/>
</dbReference>
<dbReference type="InterPro" id="IPR027417">
    <property type="entry name" value="P-loop_NTPase"/>
</dbReference>
<feature type="domain" description="Helicase C-terminal" evidence="2">
    <location>
        <begin position="264"/>
        <end position="446"/>
    </location>
</feature>
<evidence type="ECO:0000313" key="5">
    <source>
        <dbReference type="Proteomes" id="UP000259636"/>
    </source>
</evidence>
<dbReference type="InterPro" id="IPR014001">
    <property type="entry name" value="Helicase_ATP-bd"/>
</dbReference>
<dbReference type="PROSITE" id="PS51192">
    <property type="entry name" value="HELICASE_ATP_BIND_1"/>
    <property type="match status" value="1"/>
</dbReference>
<dbReference type="SUPFAM" id="SSF52540">
    <property type="entry name" value="P-loop containing nucleoside triphosphate hydrolases"/>
    <property type="match status" value="1"/>
</dbReference>
<keyword evidence="4" id="KW-0378">Hydrolase</keyword>
<name>A0A385DLT8_9ACTN</name>
<dbReference type="PANTHER" id="PTHR47396:SF1">
    <property type="entry name" value="ATP-DEPENDENT HELICASE IRC3-RELATED"/>
    <property type="match status" value="1"/>
</dbReference>
<dbReference type="InterPro" id="IPR001650">
    <property type="entry name" value="Helicase_C-like"/>
</dbReference>
<proteinExistence type="predicted"/>
<dbReference type="Proteomes" id="UP000259636">
    <property type="component" value="Chromosome"/>
</dbReference>
<dbReference type="Gene3D" id="6.10.140.530">
    <property type="match status" value="2"/>
</dbReference>
<organism evidence="4 5">
    <name type="scientific">Streptomyces koyangensis</name>
    <dbReference type="NCBI Taxonomy" id="188770"/>
    <lineage>
        <taxon>Bacteria</taxon>
        <taxon>Bacillati</taxon>
        <taxon>Actinomycetota</taxon>
        <taxon>Actinomycetes</taxon>
        <taxon>Kitasatosporales</taxon>
        <taxon>Streptomycetaceae</taxon>
        <taxon>Streptomyces</taxon>
        <taxon>Streptomyces aurantiacus group</taxon>
    </lineage>
</organism>
<keyword evidence="4" id="KW-0547">Nucleotide-binding</keyword>
<dbReference type="SMART" id="SM00490">
    <property type="entry name" value="HELICc"/>
    <property type="match status" value="1"/>
</dbReference>
<keyword evidence="4" id="KW-0347">Helicase</keyword>
<dbReference type="GeneID" id="300118729"/>
<dbReference type="Pfam" id="PF03457">
    <property type="entry name" value="HA"/>
    <property type="match status" value="3"/>
</dbReference>
<dbReference type="SMART" id="SM00487">
    <property type="entry name" value="DEXDc"/>
    <property type="match status" value="1"/>
</dbReference>
<dbReference type="EMBL" id="CP031742">
    <property type="protein sequence ID" value="AXQ58771.1"/>
    <property type="molecule type" value="Genomic_DNA"/>
</dbReference>
<evidence type="ECO:0000313" key="3">
    <source>
        <dbReference type="EMBL" id="AXQ53193.1"/>
    </source>
</evidence>
<dbReference type="InterPro" id="IPR005114">
    <property type="entry name" value="Helicase_assoc"/>
</dbReference>
<dbReference type="GO" id="GO:0003677">
    <property type="term" value="F:DNA binding"/>
    <property type="evidence" value="ECO:0007669"/>
    <property type="project" value="InterPro"/>
</dbReference>
<dbReference type="GO" id="GO:0005829">
    <property type="term" value="C:cytosol"/>
    <property type="evidence" value="ECO:0007669"/>
    <property type="project" value="TreeGrafter"/>
</dbReference>
<evidence type="ECO:0000313" key="4">
    <source>
        <dbReference type="EMBL" id="AXQ58771.1"/>
    </source>
</evidence>
<feature type="domain" description="Helicase ATP-binding" evidence="1">
    <location>
        <begin position="20"/>
        <end position="185"/>
    </location>
</feature>
<dbReference type="Pfam" id="PF00271">
    <property type="entry name" value="Helicase_C"/>
    <property type="match status" value="1"/>
</dbReference>
<sequence>MLRAHQAEAVDAAVRTLGTVPPAGAGLRATIVSACGTGKTFMGAHTALRVARTGRVLVLVPTLDLLTQTVAAWREAGRAGVMAAVCSLRTDAELDAAGVRCTTDPRELLRWADGAGRVTVFATYASLPVLTEAHRAGLRRWDLVVVDEAHRTSGPWGKPWAAVHDDAVLPADRRLYLTATPRVADPWASADDGDDEAESGPALVASMDDETVFGPVVYRLSLAEAIARGLLARYQIIVLEVRDQALAGGIPGEERSEAEVAAARLEALTTAVFKAAATHQLDRVMTLHHRVADARAFAQASPGASRRLWAADPVVYPRRVWSGWLHGGHGTAHRREVLAQFARGWGGDGVVVERCVLSSARVLAEGVDIPEVDAVVFADPRESIVDTVQTVGRALRQGPRGDKVASLVVPVFLSPDERSEDWLASGSYLPLVKVLAALAAHDTDVIDRLAAWPGGGDTGASTLADGPLLFATARHPADIAEFVRLRVINVERRGWLRGWTAARRFRAAHGHLNVPYHCKDGAFPLGQWIAEQRKANKTGRLSAVRVDALDRLGMVWSHPDHVFNAGLSMARAYHAVHSHLAGGHDAVVDGYPVGTWLANRRREARLAVGSQGALSDARKAALADVDPYWCPEWPLVWQRRHTLLKRHLAAGGPVRTAEIEPGHMIAGEDVGAWLAHQLSHWDTLHEEQRRLLAELGVTPSGGGIRSAPRLTQDHKFMRNLAAAAAYAQREGHLNVPRRHIEITDGAEIKLGIWISNQRSRRTGLHPQRIDALNALGMRWN</sequence>
<accession>A0A385DLT8</accession>
<dbReference type="GO" id="GO:0004386">
    <property type="term" value="F:helicase activity"/>
    <property type="evidence" value="ECO:0007669"/>
    <property type="project" value="UniProtKB-KW"/>
</dbReference>
<dbReference type="EMBL" id="CP031742">
    <property type="protein sequence ID" value="AXQ53193.1"/>
    <property type="molecule type" value="Genomic_DNA"/>
</dbReference>
<evidence type="ECO:0000259" key="1">
    <source>
        <dbReference type="PROSITE" id="PS51192"/>
    </source>
</evidence>
<dbReference type="GO" id="GO:0005524">
    <property type="term" value="F:ATP binding"/>
    <property type="evidence" value="ECO:0007669"/>
    <property type="project" value="InterPro"/>
</dbReference>
<dbReference type="RefSeq" id="WP_117348367.1">
    <property type="nucleotide sequence ID" value="NZ_CP031742.1"/>
</dbReference>
<gene>
    <name evidence="3" type="ORF">D0C37_00025</name>
    <name evidence="4" type="ORF">D0C37_32020</name>
</gene>
<evidence type="ECO:0000259" key="2">
    <source>
        <dbReference type="PROSITE" id="PS51194"/>
    </source>
</evidence>
<protein>
    <submittedName>
        <fullName evidence="4">Helicase</fullName>
    </submittedName>
</protein>
<keyword evidence="4" id="KW-0067">ATP-binding</keyword>
<reference evidence="4 5" key="1">
    <citation type="submission" date="2018-08" db="EMBL/GenBank/DDBJ databases">
        <authorList>
            <person name="Ferrada E.E."/>
            <person name="Latorre B.A."/>
        </authorList>
    </citation>
    <scope>NUCLEOTIDE SEQUENCE [LARGE SCALE GENOMIC DNA]</scope>
    <source>
        <strain evidence="4 5">VK-A60T</strain>
    </source>
</reference>
<dbReference type="CDD" id="cd18785">
    <property type="entry name" value="SF2_C"/>
    <property type="match status" value="1"/>
</dbReference>
<dbReference type="Pfam" id="PF04851">
    <property type="entry name" value="ResIII"/>
    <property type="match status" value="1"/>
</dbReference>
<dbReference type="PANTHER" id="PTHR47396">
    <property type="entry name" value="TYPE I RESTRICTION ENZYME ECOKI R PROTEIN"/>
    <property type="match status" value="1"/>
</dbReference>
<dbReference type="KEGG" id="sky:D0C37_32020"/>